<evidence type="ECO:0000256" key="2">
    <source>
        <dbReference type="ARBA" id="ARBA00007590"/>
    </source>
</evidence>
<gene>
    <name evidence="8" type="ORF">DBRI1063_LOCUS4686</name>
</gene>
<dbReference type="InterPro" id="IPR044890">
    <property type="entry name" value="TMEM14_sf"/>
</dbReference>
<proteinExistence type="inferred from homology"/>
<dbReference type="GO" id="GO:0016020">
    <property type="term" value="C:membrane"/>
    <property type="evidence" value="ECO:0007669"/>
    <property type="project" value="UniProtKB-SubCell"/>
</dbReference>
<organism evidence="8">
    <name type="scientific">Ditylum brightwellii</name>
    <dbReference type="NCBI Taxonomy" id="49249"/>
    <lineage>
        <taxon>Eukaryota</taxon>
        <taxon>Sar</taxon>
        <taxon>Stramenopiles</taxon>
        <taxon>Ochrophyta</taxon>
        <taxon>Bacillariophyta</taxon>
        <taxon>Mediophyceae</taxon>
        <taxon>Lithodesmiophycidae</taxon>
        <taxon>Lithodesmiales</taxon>
        <taxon>Lithodesmiaceae</taxon>
        <taxon>Ditylum</taxon>
    </lineage>
</organism>
<evidence type="ECO:0000313" key="8">
    <source>
        <dbReference type="EMBL" id="CAD9318256.1"/>
    </source>
</evidence>
<keyword evidence="4 6" id="KW-1133">Transmembrane helix</keyword>
<sequence>MMGCLLLTAFVSMCLHQVAGLTLTANTARPTTSTMPYKVTQMPFAKRIHKHSFPLLQLRQGSFLSSSNLPSFLAKSDDDDLIQESKEEEEEDERKKTALLNSCVGGIVMAGGIAGFVTKQSKASLIAGSSSGGLLLLSGWLVAQKKAAGYKLASAVSALLTYVMGKKYFKSGKYMPAGLVFTMAAITFVYNGLDALVADQESGGGTE</sequence>
<evidence type="ECO:0000256" key="3">
    <source>
        <dbReference type="ARBA" id="ARBA00022692"/>
    </source>
</evidence>
<evidence type="ECO:0008006" key="9">
    <source>
        <dbReference type="Google" id="ProtNLM"/>
    </source>
</evidence>
<evidence type="ECO:0000256" key="7">
    <source>
        <dbReference type="SAM" id="SignalP"/>
    </source>
</evidence>
<evidence type="ECO:0000256" key="5">
    <source>
        <dbReference type="ARBA" id="ARBA00023136"/>
    </source>
</evidence>
<comment type="similarity">
    <text evidence="2">Belongs to the TMEM14 family.</text>
</comment>
<feature type="transmembrane region" description="Helical" evidence="6">
    <location>
        <begin position="98"/>
        <end position="117"/>
    </location>
</feature>
<feature type="transmembrane region" description="Helical" evidence="6">
    <location>
        <begin position="174"/>
        <end position="193"/>
    </location>
</feature>
<feature type="signal peptide" evidence="7">
    <location>
        <begin position="1"/>
        <end position="20"/>
    </location>
</feature>
<evidence type="ECO:0000256" key="1">
    <source>
        <dbReference type="ARBA" id="ARBA00004370"/>
    </source>
</evidence>
<accession>A0A7S2E6L9</accession>
<dbReference type="InterPro" id="IPR005349">
    <property type="entry name" value="TMEM14"/>
</dbReference>
<keyword evidence="3 6" id="KW-0812">Transmembrane</keyword>
<dbReference type="AlphaFoldDB" id="A0A7S2E6L9"/>
<keyword evidence="7" id="KW-0732">Signal</keyword>
<protein>
    <recommendedName>
        <fullName evidence="9">Transmembrane protein 14C</fullName>
    </recommendedName>
</protein>
<evidence type="ECO:0000256" key="6">
    <source>
        <dbReference type="SAM" id="Phobius"/>
    </source>
</evidence>
<dbReference type="Pfam" id="PF03647">
    <property type="entry name" value="Tmemb_14"/>
    <property type="match status" value="1"/>
</dbReference>
<evidence type="ECO:0000256" key="4">
    <source>
        <dbReference type="ARBA" id="ARBA00022989"/>
    </source>
</evidence>
<feature type="transmembrane region" description="Helical" evidence="6">
    <location>
        <begin position="124"/>
        <end position="142"/>
    </location>
</feature>
<dbReference type="EMBL" id="HBGN01007329">
    <property type="protein sequence ID" value="CAD9318256.1"/>
    <property type="molecule type" value="Transcribed_RNA"/>
</dbReference>
<name>A0A7S2E6L9_9STRA</name>
<dbReference type="PANTHER" id="PTHR12668">
    <property type="entry name" value="TRANSMEMBRANE PROTEIN 14, 15"/>
    <property type="match status" value="1"/>
</dbReference>
<reference evidence="8" key="1">
    <citation type="submission" date="2021-01" db="EMBL/GenBank/DDBJ databases">
        <authorList>
            <person name="Corre E."/>
            <person name="Pelletier E."/>
            <person name="Niang G."/>
            <person name="Scheremetjew M."/>
            <person name="Finn R."/>
            <person name="Kale V."/>
            <person name="Holt S."/>
            <person name="Cochrane G."/>
            <person name="Meng A."/>
            <person name="Brown T."/>
            <person name="Cohen L."/>
        </authorList>
    </citation>
    <scope>NUCLEOTIDE SEQUENCE</scope>
    <source>
        <strain evidence="8">Pop2</strain>
    </source>
</reference>
<dbReference type="Gene3D" id="1.10.10.1740">
    <property type="entry name" value="Transmembrane protein 14-like"/>
    <property type="match status" value="1"/>
</dbReference>
<comment type="subcellular location">
    <subcellularLocation>
        <location evidence="1">Membrane</location>
    </subcellularLocation>
</comment>
<feature type="chain" id="PRO_5030733947" description="Transmembrane protein 14C" evidence="7">
    <location>
        <begin position="21"/>
        <end position="207"/>
    </location>
</feature>
<keyword evidence="5 6" id="KW-0472">Membrane</keyword>